<dbReference type="EMBL" id="JFHE01000016">
    <property type="protein sequence ID" value="KDR33485.1"/>
    <property type="molecule type" value="Genomic_DNA"/>
</dbReference>
<protein>
    <submittedName>
        <fullName evidence="1">Uncharacterized protein</fullName>
    </submittedName>
</protein>
<reference evidence="1 2" key="1">
    <citation type="submission" date="2014-03" db="EMBL/GenBank/DDBJ databases">
        <title>Draft Genome Sequences of Four Burkholderia Strains.</title>
        <authorList>
            <person name="Liu X.Y."/>
            <person name="Li C.X."/>
            <person name="Xu J.H."/>
        </authorList>
    </citation>
    <scope>NUCLEOTIDE SEQUENCE [LARGE SCALE GENOMIC DNA]</scope>
    <source>
        <strain evidence="1 2">R27</strain>
    </source>
</reference>
<name>A0A069NYN4_9BURK</name>
<dbReference type="STRING" id="1071679.BG57_08020"/>
<proteinExistence type="predicted"/>
<accession>A0A069NYN4</accession>
<comment type="caution">
    <text evidence="1">The sequence shown here is derived from an EMBL/GenBank/DDBJ whole genome shotgun (WGS) entry which is preliminary data.</text>
</comment>
<evidence type="ECO:0000313" key="2">
    <source>
        <dbReference type="Proteomes" id="UP000027439"/>
    </source>
</evidence>
<dbReference type="Proteomes" id="UP000027439">
    <property type="component" value="Unassembled WGS sequence"/>
</dbReference>
<dbReference type="AlphaFoldDB" id="A0A069NYN4"/>
<sequence>METAMRIFETGGTAKLASRRLAIRNKQRATRRCRRFRASANFEFDVDVVATSGTSCGNAWPFHP</sequence>
<gene>
    <name evidence="1" type="ORF">BG57_08020</name>
</gene>
<evidence type="ECO:0000313" key="1">
    <source>
        <dbReference type="EMBL" id="KDR33485.1"/>
    </source>
</evidence>
<organism evidence="1 2">
    <name type="scientific">Caballeronia grimmiae</name>
    <dbReference type="NCBI Taxonomy" id="1071679"/>
    <lineage>
        <taxon>Bacteria</taxon>
        <taxon>Pseudomonadati</taxon>
        <taxon>Pseudomonadota</taxon>
        <taxon>Betaproteobacteria</taxon>
        <taxon>Burkholderiales</taxon>
        <taxon>Burkholderiaceae</taxon>
        <taxon>Caballeronia</taxon>
    </lineage>
</organism>